<dbReference type="SUPFAM" id="SSF101152">
    <property type="entry name" value="Mob1/phocein"/>
    <property type="match status" value="1"/>
</dbReference>
<dbReference type="GO" id="GO:0016301">
    <property type="term" value="F:kinase activity"/>
    <property type="evidence" value="ECO:0007669"/>
    <property type="project" value="UniProtKB-KW"/>
</dbReference>
<sequence>MRRLMQSMQSIGNLQSNYKAIEIAGTKGEGSAAAFVSNILRAQGYSIAYYTSLEAGLMQGVISVVLAYKKAQLKKHFDATLGSGNLRKVTRLISGEDLNEWLAINAVDFFNQVNLSYGTLAEFYTSSTTQQ</sequence>
<dbReference type="InterPro" id="IPR036703">
    <property type="entry name" value="MOB_kinase_act_sf"/>
</dbReference>
<keyword evidence="1" id="KW-0808">Transferase</keyword>
<proteinExistence type="predicted"/>
<keyword evidence="1" id="KW-0418">Kinase</keyword>
<organism evidence="1 2">
    <name type="scientific">Artemisia annua</name>
    <name type="common">Sweet wormwood</name>
    <dbReference type="NCBI Taxonomy" id="35608"/>
    <lineage>
        <taxon>Eukaryota</taxon>
        <taxon>Viridiplantae</taxon>
        <taxon>Streptophyta</taxon>
        <taxon>Embryophyta</taxon>
        <taxon>Tracheophyta</taxon>
        <taxon>Spermatophyta</taxon>
        <taxon>Magnoliopsida</taxon>
        <taxon>eudicotyledons</taxon>
        <taxon>Gunneridae</taxon>
        <taxon>Pentapetalae</taxon>
        <taxon>asterids</taxon>
        <taxon>campanulids</taxon>
        <taxon>Asterales</taxon>
        <taxon>Asteraceae</taxon>
        <taxon>Asteroideae</taxon>
        <taxon>Anthemideae</taxon>
        <taxon>Artemisiinae</taxon>
        <taxon>Artemisia</taxon>
    </lineage>
</organism>
<dbReference type="EMBL" id="PKPP01000004">
    <property type="protein sequence ID" value="PWA99857.1"/>
    <property type="molecule type" value="Genomic_DNA"/>
</dbReference>
<dbReference type="Pfam" id="PF03637">
    <property type="entry name" value="Mob1_phocein"/>
    <property type="match status" value="1"/>
</dbReference>
<accession>A0A2U1QPH4</accession>
<dbReference type="Proteomes" id="UP000245207">
    <property type="component" value="Unassembled WGS sequence"/>
</dbReference>
<dbReference type="Gene3D" id="1.20.140.30">
    <property type="entry name" value="MOB kinase activator"/>
    <property type="match status" value="1"/>
</dbReference>
<dbReference type="GO" id="GO:0005524">
    <property type="term" value="F:ATP binding"/>
    <property type="evidence" value="ECO:0007669"/>
    <property type="project" value="InterPro"/>
</dbReference>
<reference evidence="1 2" key="1">
    <citation type="journal article" date="2018" name="Mol. Plant">
        <title>The genome of Artemisia annua provides insight into the evolution of Asteraceae family and artemisinin biosynthesis.</title>
        <authorList>
            <person name="Shen Q."/>
            <person name="Zhang L."/>
            <person name="Liao Z."/>
            <person name="Wang S."/>
            <person name="Yan T."/>
            <person name="Shi P."/>
            <person name="Liu M."/>
            <person name="Fu X."/>
            <person name="Pan Q."/>
            <person name="Wang Y."/>
            <person name="Lv Z."/>
            <person name="Lu X."/>
            <person name="Zhang F."/>
            <person name="Jiang W."/>
            <person name="Ma Y."/>
            <person name="Chen M."/>
            <person name="Hao X."/>
            <person name="Li L."/>
            <person name="Tang Y."/>
            <person name="Lv G."/>
            <person name="Zhou Y."/>
            <person name="Sun X."/>
            <person name="Brodelius P.E."/>
            <person name="Rose J.K.C."/>
            <person name="Tang K."/>
        </authorList>
    </citation>
    <scope>NUCLEOTIDE SEQUENCE [LARGE SCALE GENOMIC DNA]</scope>
    <source>
        <strain evidence="2">cv. Huhao1</strain>
        <tissue evidence="1">Leaf</tissue>
    </source>
</reference>
<dbReference type="InterPro" id="IPR005301">
    <property type="entry name" value="MOB_kinase_act_fam"/>
</dbReference>
<keyword evidence="2" id="KW-1185">Reference proteome</keyword>
<dbReference type="InterPro" id="IPR036565">
    <property type="entry name" value="Mur-like_cat_sf"/>
</dbReference>
<evidence type="ECO:0000313" key="2">
    <source>
        <dbReference type="Proteomes" id="UP000245207"/>
    </source>
</evidence>
<dbReference type="AlphaFoldDB" id="A0A2U1QPH4"/>
<name>A0A2U1QPH4_ARTAN</name>
<dbReference type="Gene3D" id="3.40.1190.10">
    <property type="entry name" value="Mur-like, catalytic domain"/>
    <property type="match status" value="1"/>
</dbReference>
<dbReference type="SUPFAM" id="SSF53623">
    <property type="entry name" value="MurD-like peptide ligases, catalytic domain"/>
    <property type="match status" value="1"/>
</dbReference>
<dbReference type="PANTHER" id="PTHR22599">
    <property type="entry name" value="MPS ONE BINDER KINASE ACTIVATOR-LIKE MOB"/>
    <property type="match status" value="1"/>
</dbReference>
<dbReference type="OrthoDB" id="8170117at2759"/>
<protein>
    <submittedName>
        <fullName evidence="1">MOB kinase activator 1A</fullName>
    </submittedName>
</protein>
<dbReference type="STRING" id="35608.A0A2U1QPH4"/>
<gene>
    <name evidence="1" type="ORF">CTI12_AA002660</name>
</gene>
<evidence type="ECO:0000313" key="1">
    <source>
        <dbReference type="EMBL" id="PWA99857.1"/>
    </source>
</evidence>
<comment type="caution">
    <text evidence="1">The sequence shown here is derived from an EMBL/GenBank/DDBJ whole genome shotgun (WGS) entry which is preliminary data.</text>
</comment>